<dbReference type="RefSeq" id="WP_136561375.1">
    <property type="nucleotide sequence ID" value="NZ_BAABLS010000002.1"/>
</dbReference>
<evidence type="ECO:0000313" key="5">
    <source>
        <dbReference type="Proteomes" id="UP000307087"/>
    </source>
</evidence>
<dbReference type="Pfam" id="PF02470">
    <property type="entry name" value="MlaD"/>
    <property type="match status" value="1"/>
</dbReference>
<dbReference type="GO" id="GO:0005576">
    <property type="term" value="C:extracellular region"/>
    <property type="evidence" value="ECO:0007669"/>
    <property type="project" value="TreeGrafter"/>
</dbReference>
<evidence type="ECO:0000256" key="1">
    <source>
        <dbReference type="SAM" id="Phobius"/>
    </source>
</evidence>
<feature type="transmembrane region" description="Helical" evidence="1">
    <location>
        <begin position="12"/>
        <end position="33"/>
    </location>
</feature>
<dbReference type="EMBL" id="STGW01000001">
    <property type="protein sequence ID" value="THV18662.1"/>
    <property type="molecule type" value="Genomic_DNA"/>
</dbReference>
<feature type="domain" description="Mammalian cell entry C-terminal" evidence="3">
    <location>
        <begin position="123"/>
        <end position="319"/>
    </location>
</feature>
<dbReference type="PANTHER" id="PTHR33371">
    <property type="entry name" value="INTERMEMBRANE PHOSPHOLIPID TRANSPORT SYSTEM BINDING PROTEIN MLAD-RELATED"/>
    <property type="match status" value="1"/>
</dbReference>
<keyword evidence="5" id="KW-1185">Reference proteome</keyword>
<sequence length="364" mass="39449">MVRKILTDKLYLSLVGIIVVLVVTVAYIFAAVLDQPLTSRPVQVKVELAQTGGLFEGSAVTYRGIKVGKVSTIVPAEGGVLATVSITTGTDIPQDSIARVRSLSPVGEQYLDFQPNTPDGPFLADGDVVPAESTDLPKSLSSTVIAVNDLLRQIDDKKLKIVLNELSTGLKGTGDDLGRILDQGTELLATLDRVWPETDRIITNAGPVLSIATDNADSLRVLARSSKRFAEFLRDYDPELRDILKRGPGQLDELIALVQEANEVLPGFLSTGVSFTDVFRSYDPHLRALLRNYSPGLRSLLDKIYGGELHIALIPDKDPRCRYTANSRVKPTVDERRPLQKNGACDGSFATLQRGAAHAPGPVR</sequence>
<dbReference type="InterPro" id="IPR024516">
    <property type="entry name" value="Mce_C"/>
</dbReference>
<accession>A0A4S8NRK6</accession>
<dbReference type="InterPro" id="IPR005693">
    <property type="entry name" value="Mce"/>
</dbReference>
<evidence type="ECO:0000259" key="3">
    <source>
        <dbReference type="Pfam" id="PF11887"/>
    </source>
</evidence>
<dbReference type="InterPro" id="IPR052336">
    <property type="entry name" value="MlaD_Phospholipid_Transporter"/>
</dbReference>
<evidence type="ECO:0000259" key="2">
    <source>
        <dbReference type="Pfam" id="PF02470"/>
    </source>
</evidence>
<dbReference type="Proteomes" id="UP000307087">
    <property type="component" value="Unassembled WGS sequence"/>
</dbReference>
<protein>
    <submittedName>
        <fullName evidence="4">MCE family protein</fullName>
    </submittedName>
</protein>
<keyword evidence="1" id="KW-1133">Transmembrane helix</keyword>
<dbReference type="PANTHER" id="PTHR33371:SF16">
    <property type="entry name" value="MCE-FAMILY PROTEIN MCE3F"/>
    <property type="match status" value="1"/>
</dbReference>
<organism evidence="4 5">
    <name type="scientific">Nocardioides caeni</name>
    <dbReference type="NCBI Taxonomy" id="574700"/>
    <lineage>
        <taxon>Bacteria</taxon>
        <taxon>Bacillati</taxon>
        <taxon>Actinomycetota</taxon>
        <taxon>Actinomycetes</taxon>
        <taxon>Propionibacteriales</taxon>
        <taxon>Nocardioidaceae</taxon>
        <taxon>Nocardioides</taxon>
    </lineage>
</organism>
<evidence type="ECO:0000313" key="4">
    <source>
        <dbReference type="EMBL" id="THV18662.1"/>
    </source>
</evidence>
<gene>
    <name evidence="4" type="ORF">E9934_03385</name>
</gene>
<comment type="caution">
    <text evidence="4">The sequence shown here is derived from an EMBL/GenBank/DDBJ whole genome shotgun (WGS) entry which is preliminary data.</text>
</comment>
<name>A0A4S8NRK6_9ACTN</name>
<feature type="domain" description="Mce/MlaD" evidence="2">
    <location>
        <begin position="41"/>
        <end position="115"/>
    </location>
</feature>
<dbReference type="InterPro" id="IPR003399">
    <property type="entry name" value="Mce/MlaD"/>
</dbReference>
<dbReference type="NCBIfam" id="TIGR00996">
    <property type="entry name" value="Mtu_fam_mce"/>
    <property type="match status" value="1"/>
</dbReference>
<reference evidence="4 5" key="1">
    <citation type="journal article" date="2009" name="Int. J. Syst. Evol. Microbiol.">
        <title>Nocardioides caeni sp. nov., isolated from wastewater.</title>
        <authorList>
            <person name="Yoon J.H."/>
            <person name="Kang S.J."/>
            <person name="Park S."/>
            <person name="Kim W."/>
            <person name="Oh T.K."/>
        </authorList>
    </citation>
    <scope>NUCLEOTIDE SEQUENCE [LARGE SCALE GENOMIC DNA]</scope>
    <source>
        <strain evidence="4 5">DSM 23134</strain>
    </source>
</reference>
<keyword evidence="1" id="KW-0472">Membrane</keyword>
<dbReference type="OrthoDB" id="4741753at2"/>
<keyword evidence="1" id="KW-0812">Transmembrane</keyword>
<proteinExistence type="predicted"/>
<dbReference type="AlphaFoldDB" id="A0A4S8NRK6"/>
<dbReference type="Pfam" id="PF11887">
    <property type="entry name" value="Mce4_CUP1"/>
    <property type="match status" value="1"/>
</dbReference>